<dbReference type="RefSeq" id="WP_011277151.1">
    <property type="nucleotide sequence ID" value="NZ_BHWZ01000001.1"/>
</dbReference>
<keyword evidence="2" id="KW-1284">Encapsulin nanocompartment</keyword>
<accession>A0A0U3GKS3</accession>
<organism evidence="4 7">
    <name type="scientific">Sulfolobus acidocaldarius</name>
    <dbReference type="NCBI Taxonomy" id="2285"/>
    <lineage>
        <taxon>Archaea</taxon>
        <taxon>Thermoproteota</taxon>
        <taxon>Thermoprotei</taxon>
        <taxon>Sulfolobales</taxon>
        <taxon>Sulfolobaceae</taxon>
        <taxon>Sulfolobus</taxon>
    </lineage>
</organism>
<dbReference type="CDD" id="cd00657">
    <property type="entry name" value="Ferritin_like"/>
    <property type="match status" value="1"/>
</dbReference>
<evidence type="ECO:0000313" key="7">
    <source>
        <dbReference type="Proteomes" id="UP000065473"/>
    </source>
</evidence>
<dbReference type="SUPFAM" id="SSF47240">
    <property type="entry name" value="Ferritin-like"/>
    <property type="match status" value="1"/>
</dbReference>
<dbReference type="PANTHER" id="PTHR37165">
    <property type="entry name" value="PEPTIDASE U56 FAMILY"/>
    <property type="match status" value="1"/>
</dbReference>
<dbReference type="InterPro" id="IPR007544">
    <property type="entry name" value="ENCAP"/>
</dbReference>
<dbReference type="GeneID" id="14550761"/>
<dbReference type="Gene3D" id="6.10.140.1960">
    <property type="match status" value="1"/>
</dbReference>
<name>A0A0U3GKS3_9CREN</name>
<dbReference type="EMBL" id="CP013695">
    <property type="protein sequence ID" value="ALU32114.1"/>
    <property type="molecule type" value="Genomic_DNA"/>
</dbReference>
<evidence type="ECO:0000313" key="5">
    <source>
        <dbReference type="EMBL" id="ALU32114.1"/>
    </source>
</evidence>
<evidence type="ECO:0000256" key="3">
    <source>
        <dbReference type="SAM" id="MobiDB-lite"/>
    </source>
</evidence>
<dbReference type="Pfam" id="PF04454">
    <property type="entry name" value="Linocin_M18"/>
    <property type="match status" value="1"/>
</dbReference>
<feature type="compositionally biased region" description="Basic and acidic residues" evidence="3">
    <location>
        <begin position="107"/>
        <end position="127"/>
    </location>
</feature>
<dbReference type="OMA" id="FYLGQKN"/>
<protein>
    <submittedName>
        <fullName evidence="4">Ferritin</fullName>
    </submittedName>
</protein>
<evidence type="ECO:0000313" key="4">
    <source>
        <dbReference type="EMBL" id="ALU29385.1"/>
    </source>
</evidence>
<dbReference type="EMBL" id="CP013694">
    <property type="protein sequence ID" value="ALU29385.1"/>
    <property type="molecule type" value="Genomic_DNA"/>
</dbReference>
<evidence type="ECO:0000256" key="2">
    <source>
        <dbReference type="ARBA" id="ARBA00033787"/>
    </source>
</evidence>
<evidence type="ECO:0000256" key="1">
    <source>
        <dbReference type="ARBA" id="ARBA00033738"/>
    </source>
</evidence>
<dbReference type="PaxDb" id="1435377-SUSAZ_01175"/>
<dbReference type="Proteomes" id="UP000060043">
    <property type="component" value="Chromosome"/>
</dbReference>
<evidence type="ECO:0000313" key="6">
    <source>
        <dbReference type="Proteomes" id="UP000060043"/>
    </source>
</evidence>
<dbReference type="Proteomes" id="UP000065473">
    <property type="component" value="Chromosome"/>
</dbReference>
<dbReference type="GO" id="GO:0140737">
    <property type="term" value="C:encapsulin nanocompartment"/>
    <property type="evidence" value="ECO:0007669"/>
    <property type="project" value="UniProtKB-SubCell"/>
</dbReference>
<dbReference type="PANTHER" id="PTHR37165:SF1">
    <property type="entry name" value="TYPE 1 ENCAPSULIN SHELL PROTEIN"/>
    <property type="match status" value="1"/>
</dbReference>
<dbReference type="AlphaFoldDB" id="A0A0U3GKS3"/>
<proteinExistence type="predicted"/>
<feature type="region of interest" description="Disordered" evidence="3">
    <location>
        <begin position="96"/>
        <end position="127"/>
    </location>
</feature>
<reference evidence="6 7" key="1">
    <citation type="submission" date="2015-12" db="EMBL/GenBank/DDBJ databases">
        <title>A stable core within a dynamic pangenome in Sulfolobus acidocaldarius.</title>
        <authorList>
            <person name="Anderson R."/>
            <person name="Kouris A."/>
            <person name="Seward C."/>
            <person name="Campbell K."/>
            <person name="Whitaker R."/>
        </authorList>
    </citation>
    <scope>NUCLEOTIDE SEQUENCE [LARGE SCALE GENOMIC DNA]</scope>
    <source>
        <strain evidence="4 7">GG12-C01-09</strain>
        <strain evidence="5 6">NG05B_CO5_07</strain>
    </source>
</reference>
<sequence>MFSSDPSVQARKEKLDKEEEVRALRGALMAELDAINYYLQQGKLFENEHLKKVHEDIAKEEIAHFGEFLRLLYEVSKEDFDYIVKGWKEASELIGSGNEIPIPHGQGNDDKDSEHKEDKNDSYQKEPSVEEIVYEALKQRKIRYAGTLRSYPDESISLFDFEETEREVTQKMDSQLYKIEYLSVEFKIRSDLPVNRTLNIIHRAGVKYSLMEDELLLSKHPLSIIERGRKEKASDWDIPGSIANDVIRGIQILETNGYTDPVTIISPELYTRLFRVYDKSGTYEIKLVKHATEIIVSPLIKGLAVVSKKGFYVMENTPAKVEFLGREGINSDYIIWGKIAPYLIDTNAAVVFLRQ</sequence>
<gene>
    <name evidence="4" type="ORF">ATY89_05120</name>
    <name evidence="5" type="ORF">ATZ20_08145</name>
</gene>
<dbReference type="STRING" id="1435377.SUSAZ_01175"/>
<comment type="subcellular location">
    <subcellularLocation>
        <location evidence="1">Encapsulin nanocompartment</location>
    </subcellularLocation>
</comment>
<dbReference type="OrthoDB" id="60579at2157"/>
<dbReference type="Gene3D" id="3.30.2320.10">
    <property type="entry name" value="hypothetical protein PF0899 domain"/>
    <property type="match status" value="1"/>
</dbReference>
<dbReference type="InterPro" id="IPR009078">
    <property type="entry name" value="Ferritin-like_SF"/>
</dbReference>
<dbReference type="InterPro" id="IPR051429">
    <property type="entry name" value="Encapsulin_nc"/>
</dbReference>